<dbReference type="InterPro" id="IPR043128">
    <property type="entry name" value="Rev_trsase/Diguanyl_cyclase"/>
</dbReference>
<dbReference type="PANTHER" id="PTHR24559:SF444">
    <property type="entry name" value="REVERSE TRANSCRIPTASE DOMAIN-CONTAINING PROTEIN"/>
    <property type="match status" value="1"/>
</dbReference>
<dbReference type="InterPro" id="IPR043502">
    <property type="entry name" value="DNA/RNA_pol_sf"/>
</dbReference>
<evidence type="ECO:0000313" key="1">
    <source>
        <dbReference type="EMBL" id="GEU71194.1"/>
    </source>
</evidence>
<dbReference type="Gene3D" id="3.30.70.270">
    <property type="match status" value="1"/>
</dbReference>
<dbReference type="AlphaFoldDB" id="A0A6L2MFD6"/>
<dbReference type="EMBL" id="BKCJ010006262">
    <property type="protein sequence ID" value="GEU71194.1"/>
    <property type="molecule type" value="Genomic_DNA"/>
</dbReference>
<organism evidence="1">
    <name type="scientific">Tanacetum cinerariifolium</name>
    <name type="common">Dalmatian daisy</name>
    <name type="synonym">Chrysanthemum cinerariifolium</name>
    <dbReference type="NCBI Taxonomy" id="118510"/>
    <lineage>
        <taxon>Eukaryota</taxon>
        <taxon>Viridiplantae</taxon>
        <taxon>Streptophyta</taxon>
        <taxon>Embryophyta</taxon>
        <taxon>Tracheophyta</taxon>
        <taxon>Spermatophyta</taxon>
        <taxon>Magnoliopsida</taxon>
        <taxon>eudicotyledons</taxon>
        <taxon>Gunneridae</taxon>
        <taxon>Pentapetalae</taxon>
        <taxon>asterids</taxon>
        <taxon>campanulids</taxon>
        <taxon>Asterales</taxon>
        <taxon>Asteraceae</taxon>
        <taxon>Asteroideae</taxon>
        <taxon>Anthemideae</taxon>
        <taxon>Anthemidinae</taxon>
        <taxon>Tanacetum</taxon>
    </lineage>
</organism>
<comment type="caution">
    <text evidence="1">The sequence shown here is derived from an EMBL/GenBank/DDBJ whole genome shotgun (WGS) entry which is preliminary data.</text>
</comment>
<accession>A0A6L2MFD6</accession>
<gene>
    <name evidence="1" type="ORF">Tci_043172</name>
</gene>
<protein>
    <recommendedName>
        <fullName evidence="2">Reverse transcriptase domain-containing protein</fullName>
    </recommendedName>
</protein>
<dbReference type="Gene3D" id="3.10.10.10">
    <property type="entry name" value="HIV Type 1 Reverse Transcriptase, subunit A, domain 1"/>
    <property type="match status" value="1"/>
</dbReference>
<evidence type="ECO:0008006" key="2">
    <source>
        <dbReference type="Google" id="ProtNLM"/>
    </source>
</evidence>
<dbReference type="CDD" id="cd01647">
    <property type="entry name" value="RT_LTR"/>
    <property type="match status" value="1"/>
</dbReference>
<dbReference type="InterPro" id="IPR053134">
    <property type="entry name" value="RNA-dir_DNA_polymerase"/>
</dbReference>
<sequence>MDGGDEVSNLWVTFTSEKIAITFDGTTIYVACGTIERSVTTMAAERVHFVEDNSGYLPGPVPYNGGVKIEEGTFGVTLLTNMVKEKQAVNNDFYHEPFIFKESEKDMHDLVASLFTKRIRDYDMPDGIEAPTNLRAYNATTDLDDHLTVFMGTIDVYKLPKPAWCRFFHITLSGKARFCKETLHMVDRSDVVVSGAFISRLRSRRLFKDLIAKSTTSLEDLFTQTHNFIRVEDANNENHRRDPHRETKQHLTYKDFPRSKGTHMFPATSDGKAMLFLSPRMFAPANRKDQMNYYEFHEDHGHDTNNCIDLQKEIEACVRKGPIAYLAKGAKSNDNCQANQPDPLPYNVILRLSRLTKLCAIASTLHSLMKFRTEEGIAIKKQVITKDRSKAITMEVSNLVEARILKPVFFPGWVFNHVMVKKSYRTWHMCIEFTNLNKACPKDNYPLPEIDQKIKSLEGFKLKCFLDTYKGYHWIRMDKEDEEKMSFHTEQGTFCYEKMPLKLKNVGAT</sequence>
<dbReference type="PANTHER" id="PTHR24559">
    <property type="entry name" value="TRANSPOSON TY3-I GAG-POL POLYPROTEIN"/>
    <property type="match status" value="1"/>
</dbReference>
<reference evidence="1" key="1">
    <citation type="journal article" date="2019" name="Sci. Rep.">
        <title>Draft genome of Tanacetum cinerariifolium, the natural source of mosquito coil.</title>
        <authorList>
            <person name="Yamashiro T."/>
            <person name="Shiraishi A."/>
            <person name="Satake H."/>
            <person name="Nakayama K."/>
        </authorList>
    </citation>
    <scope>NUCLEOTIDE SEQUENCE</scope>
</reference>
<name>A0A6L2MFD6_TANCI</name>
<dbReference type="SUPFAM" id="SSF56672">
    <property type="entry name" value="DNA/RNA polymerases"/>
    <property type="match status" value="1"/>
</dbReference>
<proteinExistence type="predicted"/>